<feature type="domain" description="Peptidase S1" evidence="15">
    <location>
        <begin position="249"/>
        <end position="491"/>
    </location>
</feature>
<feature type="domain" description="Kringle" evidence="14">
    <location>
        <begin position="132"/>
        <end position="215"/>
    </location>
</feature>
<dbReference type="PRINTS" id="PR00722">
    <property type="entry name" value="CHYMOTRYPSIN"/>
</dbReference>
<dbReference type="InterPro" id="IPR018114">
    <property type="entry name" value="TRYPSIN_HIS"/>
</dbReference>
<dbReference type="SUPFAM" id="SSF57196">
    <property type="entry name" value="EGF/Laminin"/>
    <property type="match status" value="2"/>
</dbReference>
<evidence type="ECO:0000259" key="13">
    <source>
        <dbReference type="PROSITE" id="PS50026"/>
    </source>
</evidence>
<feature type="disulfide bond" evidence="10">
    <location>
        <begin position="117"/>
        <end position="126"/>
    </location>
</feature>
<evidence type="ECO:0000256" key="9">
    <source>
        <dbReference type="ARBA" id="ARBA00023157"/>
    </source>
</evidence>
<dbReference type="GO" id="GO:0006508">
    <property type="term" value="P:proteolysis"/>
    <property type="evidence" value="ECO:0007669"/>
    <property type="project" value="UniProtKB-KW"/>
</dbReference>
<dbReference type="SMART" id="SM00130">
    <property type="entry name" value="KR"/>
    <property type="match status" value="1"/>
</dbReference>
<comment type="caution">
    <text evidence="16">The sequence shown here is derived from an EMBL/GenBank/DDBJ whole genome shotgun (WGS) entry which is preliminary data.</text>
</comment>
<protein>
    <recommendedName>
        <fullName evidence="18">Hepatocyte growth factor activator</fullName>
    </recommendedName>
</protein>
<dbReference type="GO" id="GO:0005615">
    <property type="term" value="C:extracellular space"/>
    <property type="evidence" value="ECO:0007669"/>
    <property type="project" value="TreeGrafter"/>
</dbReference>
<accession>A0AAV2ZID3</accession>
<dbReference type="InterPro" id="IPR009003">
    <property type="entry name" value="Peptidase_S1_PA"/>
</dbReference>
<evidence type="ECO:0000256" key="7">
    <source>
        <dbReference type="ARBA" id="ARBA00022801"/>
    </source>
</evidence>
<evidence type="ECO:0008006" key="18">
    <source>
        <dbReference type="Google" id="ProtNLM"/>
    </source>
</evidence>
<dbReference type="PROSITE" id="PS50026">
    <property type="entry name" value="EGF_3"/>
    <property type="match status" value="2"/>
</dbReference>
<evidence type="ECO:0000256" key="11">
    <source>
        <dbReference type="PROSITE-ProRule" id="PRU00121"/>
    </source>
</evidence>
<organism evidence="16 17">
    <name type="scientific">Pyxicephalus adspersus</name>
    <name type="common">African bullfrog</name>
    <dbReference type="NCBI Taxonomy" id="30357"/>
    <lineage>
        <taxon>Eukaryota</taxon>
        <taxon>Metazoa</taxon>
        <taxon>Chordata</taxon>
        <taxon>Craniata</taxon>
        <taxon>Vertebrata</taxon>
        <taxon>Euteleostomi</taxon>
        <taxon>Amphibia</taxon>
        <taxon>Batrachia</taxon>
        <taxon>Anura</taxon>
        <taxon>Neobatrachia</taxon>
        <taxon>Ranoidea</taxon>
        <taxon>Pyxicephalidae</taxon>
        <taxon>Pyxicephalinae</taxon>
        <taxon>Pyxicephalus</taxon>
    </lineage>
</organism>
<dbReference type="PROSITE" id="PS00021">
    <property type="entry name" value="KRINGLE_1"/>
    <property type="match status" value="1"/>
</dbReference>
<feature type="disulfide bond" evidence="10">
    <location>
        <begin position="78"/>
        <end position="87"/>
    </location>
</feature>
<dbReference type="SMART" id="SM00181">
    <property type="entry name" value="EGF"/>
    <property type="match status" value="2"/>
</dbReference>
<evidence type="ECO:0000256" key="2">
    <source>
        <dbReference type="ARBA" id="ARBA00022525"/>
    </source>
</evidence>
<keyword evidence="17" id="KW-1185">Reference proteome</keyword>
<evidence type="ECO:0000256" key="3">
    <source>
        <dbReference type="ARBA" id="ARBA00022572"/>
    </source>
</evidence>
<dbReference type="GO" id="GO:1901701">
    <property type="term" value="P:cellular response to oxygen-containing compound"/>
    <property type="evidence" value="ECO:0007669"/>
    <property type="project" value="UniProtKB-ARBA"/>
</dbReference>
<dbReference type="AlphaFoldDB" id="A0AAV2ZID3"/>
<comment type="subcellular location">
    <subcellularLocation>
        <location evidence="1">Secreted</location>
    </subcellularLocation>
</comment>
<feature type="disulfide bond" evidence="10">
    <location>
        <begin position="55"/>
        <end position="65"/>
    </location>
</feature>
<dbReference type="Gene3D" id="2.10.25.10">
    <property type="entry name" value="Laminin"/>
    <property type="match status" value="1"/>
</dbReference>
<keyword evidence="3 11" id="KW-0420">Kringle</keyword>
<dbReference type="PRINTS" id="PR00018">
    <property type="entry name" value="KRINGLE"/>
</dbReference>
<keyword evidence="4 12" id="KW-0645">Protease</keyword>
<dbReference type="Pfam" id="PF00051">
    <property type="entry name" value="Kringle"/>
    <property type="match status" value="1"/>
</dbReference>
<dbReference type="PROSITE" id="PS00022">
    <property type="entry name" value="EGF_1"/>
    <property type="match status" value="2"/>
</dbReference>
<dbReference type="InterPro" id="IPR038178">
    <property type="entry name" value="Kringle_sf"/>
</dbReference>
<dbReference type="FunFam" id="2.40.10.10:FF:000003">
    <property type="entry name" value="Transmembrane serine protease 3"/>
    <property type="match status" value="1"/>
</dbReference>
<keyword evidence="8 12" id="KW-0720">Serine protease</keyword>
<dbReference type="Gene3D" id="2.40.10.10">
    <property type="entry name" value="Trypsin-like serine proteases"/>
    <property type="match status" value="1"/>
</dbReference>
<dbReference type="InterPro" id="IPR001314">
    <property type="entry name" value="Peptidase_S1A"/>
</dbReference>
<evidence type="ECO:0000256" key="12">
    <source>
        <dbReference type="RuleBase" id="RU363034"/>
    </source>
</evidence>
<evidence type="ECO:0000256" key="6">
    <source>
        <dbReference type="ARBA" id="ARBA00022729"/>
    </source>
</evidence>
<dbReference type="Pfam" id="PF00089">
    <property type="entry name" value="Trypsin"/>
    <property type="match status" value="1"/>
</dbReference>
<evidence type="ECO:0000256" key="1">
    <source>
        <dbReference type="ARBA" id="ARBA00004613"/>
    </source>
</evidence>
<evidence type="ECO:0000313" key="16">
    <source>
        <dbReference type="EMBL" id="DBA14830.1"/>
    </source>
</evidence>
<dbReference type="CDD" id="cd00108">
    <property type="entry name" value="KR"/>
    <property type="match status" value="1"/>
</dbReference>
<evidence type="ECO:0000259" key="14">
    <source>
        <dbReference type="PROSITE" id="PS50070"/>
    </source>
</evidence>
<keyword evidence="9 10" id="KW-1015">Disulfide bond</keyword>
<dbReference type="PROSITE" id="PS00134">
    <property type="entry name" value="TRYPSIN_HIS"/>
    <property type="match status" value="1"/>
</dbReference>
<dbReference type="PROSITE" id="PS50070">
    <property type="entry name" value="KRINGLE_2"/>
    <property type="match status" value="1"/>
</dbReference>
<comment type="caution">
    <text evidence="10">Lacks conserved residue(s) required for the propagation of feature annotation.</text>
</comment>
<dbReference type="InterPro" id="IPR000742">
    <property type="entry name" value="EGF"/>
</dbReference>
<dbReference type="InterPro" id="IPR001254">
    <property type="entry name" value="Trypsin_dom"/>
</dbReference>
<dbReference type="PROSITE" id="PS01186">
    <property type="entry name" value="EGF_2"/>
    <property type="match status" value="1"/>
</dbReference>
<name>A0AAV2ZID3_PYXAD</name>
<evidence type="ECO:0000313" key="17">
    <source>
        <dbReference type="Proteomes" id="UP001181693"/>
    </source>
</evidence>
<dbReference type="InterPro" id="IPR018056">
    <property type="entry name" value="Kringle_CS"/>
</dbReference>
<dbReference type="PANTHER" id="PTHR24264:SF40">
    <property type="entry name" value="HYALURONAN-BINDING PROTEIN 2"/>
    <property type="match status" value="1"/>
</dbReference>
<evidence type="ECO:0000256" key="5">
    <source>
        <dbReference type="ARBA" id="ARBA00022723"/>
    </source>
</evidence>
<dbReference type="Proteomes" id="UP001181693">
    <property type="component" value="Unassembled WGS sequence"/>
</dbReference>
<keyword evidence="6" id="KW-0732">Signal</keyword>
<evidence type="ECO:0000256" key="4">
    <source>
        <dbReference type="ARBA" id="ARBA00022670"/>
    </source>
</evidence>
<dbReference type="InterPro" id="IPR050127">
    <property type="entry name" value="Serine_Proteases_S1"/>
</dbReference>
<dbReference type="GO" id="GO:0033993">
    <property type="term" value="P:response to lipid"/>
    <property type="evidence" value="ECO:0007669"/>
    <property type="project" value="UniProtKB-ARBA"/>
</dbReference>
<evidence type="ECO:0000256" key="10">
    <source>
        <dbReference type="PROSITE-ProRule" id="PRU00076"/>
    </source>
</evidence>
<keyword evidence="2" id="KW-0964">Secreted</keyword>
<dbReference type="PROSITE" id="PS00135">
    <property type="entry name" value="TRYPSIN_SER"/>
    <property type="match status" value="1"/>
</dbReference>
<dbReference type="PROSITE" id="PS50240">
    <property type="entry name" value="TRYPSIN_DOM"/>
    <property type="match status" value="1"/>
</dbReference>
<dbReference type="InterPro" id="IPR033116">
    <property type="entry name" value="TRYPSIN_SER"/>
</dbReference>
<feature type="domain" description="EGF-like" evidence="13">
    <location>
        <begin position="90"/>
        <end position="127"/>
    </location>
</feature>
<dbReference type="GO" id="GO:0046872">
    <property type="term" value="F:metal ion binding"/>
    <property type="evidence" value="ECO:0007669"/>
    <property type="project" value="UniProtKB-KW"/>
</dbReference>
<dbReference type="PANTHER" id="PTHR24264">
    <property type="entry name" value="TRYPSIN-RELATED"/>
    <property type="match status" value="1"/>
</dbReference>
<feature type="domain" description="EGF-like" evidence="13">
    <location>
        <begin position="51"/>
        <end position="88"/>
    </location>
</feature>
<evidence type="ECO:0000256" key="8">
    <source>
        <dbReference type="ARBA" id="ARBA00022825"/>
    </source>
</evidence>
<dbReference type="InterPro" id="IPR000001">
    <property type="entry name" value="Kringle"/>
</dbReference>
<dbReference type="SMART" id="SM00020">
    <property type="entry name" value="Tryp_SPc"/>
    <property type="match status" value="1"/>
</dbReference>
<keyword evidence="10" id="KW-0245">EGF-like domain</keyword>
<keyword evidence="5" id="KW-0479">Metal-binding</keyword>
<proteinExistence type="predicted"/>
<dbReference type="SUPFAM" id="SSF50494">
    <property type="entry name" value="Trypsin-like serine proteases"/>
    <property type="match status" value="1"/>
</dbReference>
<gene>
    <name evidence="16" type="ORF">GDO54_004108</name>
</gene>
<reference evidence="16" key="1">
    <citation type="thesis" date="2020" institute="ProQuest LLC" country="789 East Eisenhower Parkway, Ann Arbor, MI, USA">
        <title>Comparative Genomics and Chromosome Evolution.</title>
        <authorList>
            <person name="Mudd A.B."/>
        </authorList>
    </citation>
    <scope>NUCLEOTIDE SEQUENCE</scope>
    <source>
        <strain evidence="16">1538</strain>
        <tissue evidence="16">Blood</tissue>
    </source>
</reference>
<dbReference type="CDD" id="cd00190">
    <property type="entry name" value="Tryp_SPc"/>
    <property type="match status" value="1"/>
</dbReference>
<dbReference type="Gene3D" id="2.40.20.10">
    <property type="entry name" value="Plasminogen Kringle 4"/>
    <property type="match status" value="1"/>
</dbReference>
<dbReference type="InterPro" id="IPR043504">
    <property type="entry name" value="Peptidase_S1_PA_chymotrypsin"/>
</dbReference>
<evidence type="ECO:0000259" key="15">
    <source>
        <dbReference type="PROSITE" id="PS50240"/>
    </source>
</evidence>
<dbReference type="SUPFAM" id="SSF57440">
    <property type="entry name" value="Kringle-like"/>
    <property type="match status" value="1"/>
</dbReference>
<dbReference type="FunFam" id="2.40.20.10:FF:000001">
    <property type="entry name" value="Urokinase-type plasminogen activator"/>
    <property type="match status" value="1"/>
</dbReference>
<sequence length="494" mass="55300">MARMVTPEIFPILTYLVPLCSSSVVFVFQRRPPSSVVRRSPSPASGASGTAIRPCNNTTCLNGECVLKKMAPYYKCRCHYPYHGPSCNLVEDVCKYNPCKHGGTWVVKGQNKFSCDCTRNRRGRFCEIESHDCYRNNGFRYRGHVSRTESGHRCLPWDSYHLSKEDVNAFVPDIWQYGIGEHNFCRNPDGAEKPWCYYLDGKKKLRWDECEVSHCPRGITTVIPSTTATVKNSFTTCGIRENSGIRGRIVGGKRTQPGKHPWLASLQVQASLRGLEFRHLCGGTLIAECWILTAGHCMKAVPFQNFWRVFLGKTDLMKNESSEQVLEVEKIIVHEKYMEGAYSLHNDIALIKLKKVNGTCARETRFVKTACLPDREFPPGKTCEIAGWGMTENGFPDYLLEASVQVISEANCSDPTIYGKYIDKSMLCAGVPEGGIDACQGDSGGPLACEWKGVTQVAGMVSWGDKCGMKNKPGVYTHVYRFVPWIIQTMKANS</sequence>
<dbReference type="InterPro" id="IPR013806">
    <property type="entry name" value="Kringle-like"/>
</dbReference>
<dbReference type="GO" id="GO:0004252">
    <property type="term" value="F:serine-type endopeptidase activity"/>
    <property type="evidence" value="ECO:0007669"/>
    <property type="project" value="InterPro"/>
</dbReference>
<dbReference type="EMBL" id="DYDO01000012">
    <property type="protein sequence ID" value="DBA14830.1"/>
    <property type="molecule type" value="Genomic_DNA"/>
</dbReference>
<keyword evidence="7 12" id="KW-0378">Hydrolase</keyword>